<accession>A0A3R9WQR7</accession>
<dbReference type="Proteomes" id="UP000275076">
    <property type="component" value="Unassembled WGS sequence"/>
</dbReference>
<dbReference type="InterPro" id="IPR055446">
    <property type="entry name" value="RecD2_N_OB"/>
</dbReference>
<dbReference type="AlphaFoldDB" id="A0A3R9WQR7"/>
<dbReference type="InterPro" id="IPR003593">
    <property type="entry name" value="AAA+_ATPase"/>
</dbReference>
<dbReference type="GO" id="GO:0005524">
    <property type="term" value="F:ATP binding"/>
    <property type="evidence" value="ECO:0007669"/>
    <property type="project" value="UniProtKB-UniRule"/>
</dbReference>
<keyword evidence="1 3" id="KW-0547">Nucleotide-binding</keyword>
<keyword evidence="2 3" id="KW-0067">ATP-binding</keyword>
<keyword evidence="3 5" id="KW-0347">Helicase</keyword>
<dbReference type="Gene3D" id="2.30.30.940">
    <property type="match status" value="1"/>
</dbReference>
<dbReference type="GO" id="GO:0043139">
    <property type="term" value="F:5'-3' DNA helicase activity"/>
    <property type="evidence" value="ECO:0007669"/>
    <property type="project" value="UniProtKB-UniRule"/>
</dbReference>
<dbReference type="CDD" id="cd18809">
    <property type="entry name" value="SF1_C_RecD"/>
    <property type="match status" value="1"/>
</dbReference>
<keyword evidence="3" id="KW-0413">Isomerase</keyword>
<dbReference type="InterPro" id="IPR006345">
    <property type="entry name" value="RecD2"/>
</dbReference>
<evidence type="ECO:0000313" key="5">
    <source>
        <dbReference type="EMBL" id="RSL31589.1"/>
    </source>
</evidence>
<dbReference type="PANTHER" id="PTHR43788">
    <property type="entry name" value="DNA2/NAM7 HELICASE FAMILY MEMBER"/>
    <property type="match status" value="1"/>
</dbReference>
<sequence>MTSVPYTEEPYSESFLSGTVVHIIFRNEDNGYTVLNVKVKDAYPECADNKVTVVGHFPMIEADERYRFEGQFKEHPRFGKQYHVQMYKKEIPTEKDALILYLSSERFPGIGEKTATKMVELFGKDVISIVLDDQDKLKQIKGLSETNRKQIYDAMLENQGMEKAMTMLTQYGFGMDLAVKIYHVYRERTFEVIQDSPYQLVWDVEGIGFYKADKLGRSVGINRDHPERIKAGMLYVLYEKTMQDGHVFLPETFLLDETKQLLNDGEFQVTDDLLHDALLHLTEEDKLIQEENRVYMSSLYFAEKGFVSKVKKMTNNEQHDVEFSETEFLQALGETEEQLGIEYADQQKDAIREAIHSPLMILTGGPGTGKTTVIRAIVEMFSKLHDFSLDRSTYKKGEPFPVLLAAPTGRAAKRVKESTGLDASTIHKLLGYSGEEGNEYFEKGEDEPLEGKLLIVDEVSMVDMWLANQLFRSVPDDMQVILVGDEDQLPSVGPGEVLGDLIQTKVVPIVALSVVYRQAEGSSIIQLAHAIKQGSLPEDLYAPYSDRRFFPCDKSQTADLVEQVCAGAVNKGYTPLDIQVLVPMYKGPAGVHELNKRLQQLFNPHENKKRKVTFGESVYSKGDVILQLVNNPEEHVYNGDRGVVEAIFEAKETADKQMQIVLSFDGKEVTYTRQDLNQIMLAYCSSIHKSQGSEFPIVVVPVLMSYRRMLKRNLLYTAITRARDYLILSGEQKAVQFAVDNQNKEERYTMLKEKLLDTEESSVHDKQE</sequence>
<dbReference type="Pfam" id="PF13245">
    <property type="entry name" value="AAA_19"/>
    <property type="match status" value="1"/>
</dbReference>
<keyword evidence="3" id="KW-0238">DNA-binding</keyword>
<evidence type="ECO:0000313" key="6">
    <source>
        <dbReference type="Proteomes" id="UP000275076"/>
    </source>
</evidence>
<dbReference type="NCBIfam" id="TIGR01448">
    <property type="entry name" value="recD_rel"/>
    <property type="match status" value="1"/>
</dbReference>
<evidence type="ECO:0000256" key="1">
    <source>
        <dbReference type="ARBA" id="ARBA00022741"/>
    </source>
</evidence>
<comment type="catalytic activity">
    <reaction evidence="3">
        <text>ATP + H2O = ADP + phosphate + H(+)</text>
        <dbReference type="Rhea" id="RHEA:13065"/>
        <dbReference type="ChEBI" id="CHEBI:15377"/>
        <dbReference type="ChEBI" id="CHEBI:15378"/>
        <dbReference type="ChEBI" id="CHEBI:30616"/>
        <dbReference type="ChEBI" id="CHEBI:43474"/>
        <dbReference type="ChEBI" id="CHEBI:456216"/>
        <dbReference type="EC" id="5.6.2.3"/>
    </reaction>
</comment>
<evidence type="ECO:0000256" key="3">
    <source>
        <dbReference type="HAMAP-Rule" id="MF_01488"/>
    </source>
</evidence>
<dbReference type="GO" id="GO:0003677">
    <property type="term" value="F:DNA binding"/>
    <property type="evidence" value="ECO:0007669"/>
    <property type="project" value="UniProtKB-UniRule"/>
</dbReference>
<dbReference type="InterPro" id="IPR027417">
    <property type="entry name" value="P-loop_NTPase"/>
</dbReference>
<feature type="domain" description="AAA+ ATPase" evidence="4">
    <location>
        <begin position="356"/>
        <end position="513"/>
    </location>
</feature>
<feature type="binding site" evidence="3">
    <location>
        <begin position="367"/>
        <end position="371"/>
    </location>
    <ligand>
        <name>ATP</name>
        <dbReference type="ChEBI" id="CHEBI:30616"/>
    </ligand>
</feature>
<dbReference type="Pfam" id="PF23139">
    <property type="entry name" value="OB_YrrC"/>
    <property type="match status" value="1"/>
</dbReference>
<dbReference type="Gene3D" id="3.40.50.300">
    <property type="entry name" value="P-loop containing nucleotide triphosphate hydrolases"/>
    <property type="match status" value="2"/>
</dbReference>
<dbReference type="InterPro" id="IPR041451">
    <property type="entry name" value="RecD2_SH13"/>
</dbReference>
<dbReference type="GO" id="GO:0006310">
    <property type="term" value="P:DNA recombination"/>
    <property type="evidence" value="ECO:0007669"/>
    <property type="project" value="InterPro"/>
</dbReference>
<dbReference type="GO" id="GO:0016887">
    <property type="term" value="F:ATP hydrolysis activity"/>
    <property type="evidence" value="ECO:0007669"/>
    <property type="project" value="RHEA"/>
</dbReference>
<dbReference type="OrthoDB" id="9803432at2"/>
<dbReference type="RefSeq" id="WP_125558451.1">
    <property type="nucleotide sequence ID" value="NZ_RBVX01000023.1"/>
</dbReference>
<dbReference type="SUPFAM" id="SSF52540">
    <property type="entry name" value="P-loop containing nucleoside triphosphate hydrolases"/>
    <property type="match status" value="2"/>
</dbReference>
<dbReference type="PANTHER" id="PTHR43788:SF6">
    <property type="entry name" value="DNA HELICASE B"/>
    <property type="match status" value="1"/>
</dbReference>
<reference evidence="5 6" key="1">
    <citation type="submission" date="2018-10" db="EMBL/GenBank/DDBJ databases">
        <title>Draft genome sequence of Bacillus salarius IM0101, isolated from a hypersaline soil in Inner Mongolia, China.</title>
        <authorList>
            <person name="Yamprayoonswat W."/>
            <person name="Boonvisut S."/>
            <person name="Jumpathong W."/>
            <person name="Sittihan S."/>
            <person name="Ruangsuj P."/>
            <person name="Wanthongcharoen S."/>
            <person name="Thongpramul N."/>
            <person name="Pimmason S."/>
            <person name="Yu B."/>
            <person name="Yasawong M."/>
        </authorList>
    </citation>
    <scope>NUCLEOTIDE SEQUENCE [LARGE SCALE GENOMIC DNA]</scope>
    <source>
        <strain evidence="5 6">IM0101</strain>
    </source>
</reference>
<dbReference type="InterPro" id="IPR029493">
    <property type="entry name" value="RecD2-like_HHH"/>
</dbReference>
<comment type="similarity">
    <text evidence="3">Belongs to the RecD family. RecD2 subfamily.</text>
</comment>
<dbReference type="EMBL" id="RBVX01000023">
    <property type="protein sequence ID" value="RSL31589.1"/>
    <property type="molecule type" value="Genomic_DNA"/>
</dbReference>
<proteinExistence type="inferred from homology"/>
<evidence type="ECO:0000259" key="4">
    <source>
        <dbReference type="SMART" id="SM00382"/>
    </source>
</evidence>
<dbReference type="GO" id="GO:0009338">
    <property type="term" value="C:exodeoxyribonuclease V complex"/>
    <property type="evidence" value="ECO:0007669"/>
    <property type="project" value="TreeGrafter"/>
</dbReference>
<comment type="caution">
    <text evidence="5">The sequence shown here is derived from an EMBL/GenBank/DDBJ whole genome shotgun (WGS) entry which is preliminary data.</text>
</comment>
<evidence type="ECO:0000256" key="2">
    <source>
        <dbReference type="ARBA" id="ARBA00022840"/>
    </source>
</evidence>
<dbReference type="InterPro" id="IPR010994">
    <property type="entry name" value="RuvA_2-like"/>
</dbReference>
<comment type="function">
    <text evidence="3">DNA-dependent ATPase and ATP-dependent 5'-3' DNA helicase. Has no activity on blunt DNA or DNA with 3'-overhangs, requires at least 10 bases of 5'-ssDNA for helicase activity.</text>
</comment>
<dbReference type="SMART" id="SM00382">
    <property type="entry name" value="AAA"/>
    <property type="match status" value="1"/>
</dbReference>
<gene>
    <name evidence="3" type="primary">recD2</name>
    <name evidence="5" type="ORF">D7Z54_20355</name>
</gene>
<keyword evidence="6" id="KW-1185">Reference proteome</keyword>
<organism evidence="5 6">
    <name type="scientific">Salibacterium salarium</name>
    <dbReference type="NCBI Taxonomy" id="284579"/>
    <lineage>
        <taxon>Bacteria</taxon>
        <taxon>Bacillati</taxon>
        <taxon>Bacillota</taxon>
        <taxon>Bacilli</taxon>
        <taxon>Bacillales</taxon>
        <taxon>Bacillaceae</taxon>
    </lineage>
</organism>
<dbReference type="GO" id="GO:0017116">
    <property type="term" value="F:single-stranded DNA helicase activity"/>
    <property type="evidence" value="ECO:0007669"/>
    <property type="project" value="TreeGrafter"/>
</dbReference>
<protein>
    <recommendedName>
        <fullName evidence="3">ATP-dependent RecD2 DNA helicase</fullName>
        <ecNumber evidence="3">5.6.2.3</ecNumber>
    </recommendedName>
    <alternativeName>
        <fullName evidence="3">DNA 5'-3' helicase subunit RecD2</fullName>
    </alternativeName>
</protein>
<dbReference type="InterPro" id="IPR050534">
    <property type="entry name" value="Coronavir_polyprotein_1ab"/>
</dbReference>
<dbReference type="InterPro" id="IPR027785">
    <property type="entry name" value="UvrD-like_helicase_C"/>
</dbReference>
<dbReference type="Pfam" id="PF14490">
    <property type="entry name" value="HHH_RecD2"/>
    <property type="match status" value="1"/>
</dbReference>
<dbReference type="Pfam" id="PF18335">
    <property type="entry name" value="SH3_13"/>
    <property type="match status" value="1"/>
</dbReference>
<dbReference type="Pfam" id="PF13538">
    <property type="entry name" value="UvrD_C_2"/>
    <property type="match status" value="1"/>
</dbReference>
<dbReference type="Gene3D" id="1.10.10.2220">
    <property type="match status" value="1"/>
</dbReference>
<dbReference type="HAMAP" id="MF_01488">
    <property type="entry name" value="RecD2"/>
    <property type="match status" value="1"/>
</dbReference>
<dbReference type="CDD" id="cd17933">
    <property type="entry name" value="DEXSc_RecD-like"/>
    <property type="match status" value="1"/>
</dbReference>
<dbReference type="EC" id="5.6.2.3" evidence="3"/>
<dbReference type="SUPFAM" id="SSF47781">
    <property type="entry name" value="RuvA domain 2-like"/>
    <property type="match status" value="1"/>
</dbReference>
<keyword evidence="3" id="KW-0378">Hydrolase</keyword>
<name>A0A3R9WQR7_9BACI</name>